<feature type="compositionally biased region" description="Basic and acidic residues" evidence="1">
    <location>
        <begin position="388"/>
        <end position="402"/>
    </location>
</feature>
<comment type="caution">
    <text evidence="2">The sequence shown here is derived from an EMBL/GenBank/DDBJ whole genome shotgun (WGS) entry which is preliminary data.</text>
</comment>
<feature type="compositionally biased region" description="Polar residues" evidence="1">
    <location>
        <begin position="293"/>
        <end position="303"/>
    </location>
</feature>
<proteinExistence type="predicted"/>
<reference evidence="2 3" key="1">
    <citation type="journal article" name="Sci. Rep.">
        <title>Telomere-to-telomere assembled and centromere annotated genomes of the two main subspecies of the button mushroom Agaricus bisporus reveal especially polymorphic chromosome ends.</title>
        <authorList>
            <person name="Sonnenberg A.S.M."/>
            <person name="Sedaghat-Telgerd N."/>
            <person name="Lavrijssen B."/>
            <person name="Ohm R.A."/>
            <person name="Hendrickx P.M."/>
            <person name="Scholtmeijer K."/>
            <person name="Baars J.J.P."/>
            <person name="van Peer A."/>
        </authorList>
    </citation>
    <scope>NUCLEOTIDE SEQUENCE [LARGE SCALE GENOMIC DNA]</scope>
    <source>
        <strain evidence="2 3">H119_p4</strain>
    </source>
</reference>
<dbReference type="AlphaFoldDB" id="A0A8H7F216"/>
<dbReference type="Proteomes" id="UP000629468">
    <property type="component" value="Unassembled WGS sequence"/>
</dbReference>
<name>A0A8H7F216_AGABI</name>
<evidence type="ECO:0000313" key="2">
    <source>
        <dbReference type="EMBL" id="KAF7773439.1"/>
    </source>
</evidence>
<organism evidence="2 3">
    <name type="scientific">Agaricus bisporus var. burnettii</name>
    <dbReference type="NCBI Taxonomy" id="192524"/>
    <lineage>
        <taxon>Eukaryota</taxon>
        <taxon>Fungi</taxon>
        <taxon>Dikarya</taxon>
        <taxon>Basidiomycota</taxon>
        <taxon>Agaricomycotina</taxon>
        <taxon>Agaricomycetes</taxon>
        <taxon>Agaricomycetidae</taxon>
        <taxon>Agaricales</taxon>
        <taxon>Agaricineae</taxon>
        <taxon>Agaricaceae</taxon>
        <taxon>Agaricus</taxon>
    </lineage>
</organism>
<feature type="compositionally biased region" description="Polar residues" evidence="1">
    <location>
        <begin position="461"/>
        <end position="474"/>
    </location>
</feature>
<feature type="region of interest" description="Disordered" evidence="1">
    <location>
        <begin position="174"/>
        <end position="202"/>
    </location>
</feature>
<accession>A0A8H7F216</accession>
<feature type="compositionally biased region" description="Polar residues" evidence="1">
    <location>
        <begin position="312"/>
        <end position="328"/>
    </location>
</feature>
<feature type="region of interest" description="Disordered" evidence="1">
    <location>
        <begin position="461"/>
        <end position="530"/>
    </location>
</feature>
<gene>
    <name evidence="2" type="ORF">Agabi119p4_5606</name>
</gene>
<feature type="region of interest" description="Disordered" evidence="1">
    <location>
        <begin position="371"/>
        <end position="410"/>
    </location>
</feature>
<evidence type="ECO:0000313" key="3">
    <source>
        <dbReference type="Proteomes" id="UP000629468"/>
    </source>
</evidence>
<protein>
    <submittedName>
        <fullName evidence="2">Uncharacterized protein</fullName>
    </submittedName>
</protein>
<feature type="compositionally biased region" description="Acidic residues" evidence="1">
    <location>
        <begin position="376"/>
        <end position="387"/>
    </location>
</feature>
<evidence type="ECO:0000256" key="1">
    <source>
        <dbReference type="SAM" id="MobiDB-lite"/>
    </source>
</evidence>
<feature type="region of interest" description="Disordered" evidence="1">
    <location>
        <begin position="293"/>
        <end position="342"/>
    </location>
</feature>
<dbReference type="EMBL" id="JABXXO010000007">
    <property type="protein sequence ID" value="KAF7773439.1"/>
    <property type="molecule type" value="Genomic_DNA"/>
</dbReference>
<sequence>MNTFSRPDGKDLAVYLTHSINAALPLNPSSPWVWKLEAETLPSRSSSRITLTCPQFSVLAFQSFLVDQRLPGSAVPLVSNLTVVPPPPLPLLAICQSQIKSQIVSQSKIMNNNVPEASPNSKDKGQAKDEIHLAADDEASDTATIFEAFKEVSLDLTFSFPTRDSPVESIIEIPASGATSPGPSQPSPERPPLTPDSVDVGPSTHALLRSTSFASQFVPLSPLLKSKRMFKSAKMSPKRSASILHASWPAMKYIGRGTPPDKNRRKEWSGLSLPNVGEDGLLFSADVRATSLHSRSPRVSMSSDWDFLSPGLPSTSSPRVGKRSTSIHSPVEEEDEDEKERVPPLQKIEIELESKAEDWASVMETVFSSADKGNEETVEPVVEEVDETKEIEKSKQEDDMHTVEQIPSEDLEKLESELQLDVNIDKALDLGFSPAGERGTLFTLAAITDSDHSHLTIRRTTTVSSHSIYSTPSEGPSDDPPMPAPPSTCVVKPDEEMSSATRVIPHIPSHASFGNADSKANSGFSPRKNVDSPWWKRALARLKRIPDFLKQHRNTC</sequence>
<feature type="compositionally biased region" description="Pro residues" evidence="1">
    <location>
        <begin position="183"/>
        <end position="194"/>
    </location>
</feature>